<dbReference type="Gene3D" id="1.10.3720.10">
    <property type="entry name" value="MetI-like"/>
    <property type="match status" value="1"/>
</dbReference>
<dbReference type="PANTHER" id="PTHR30614:SF0">
    <property type="entry name" value="L-CYSTINE TRANSPORT SYSTEM PERMEASE PROTEIN TCYL"/>
    <property type="match status" value="1"/>
</dbReference>
<keyword evidence="2 8" id="KW-0813">Transport</keyword>
<feature type="transmembrane region" description="Helical" evidence="8">
    <location>
        <begin position="97"/>
        <end position="114"/>
    </location>
</feature>
<evidence type="ECO:0000259" key="9">
    <source>
        <dbReference type="PROSITE" id="PS50928"/>
    </source>
</evidence>
<protein>
    <submittedName>
        <fullName evidence="10">Amino acid ABC transporter permease</fullName>
    </submittedName>
</protein>
<name>A0ABW4MNF4_9BACI</name>
<dbReference type="PROSITE" id="PS50928">
    <property type="entry name" value="ABC_TM1"/>
    <property type="match status" value="1"/>
</dbReference>
<feature type="transmembrane region" description="Helical" evidence="8">
    <location>
        <begin position="197"/>
        <end position="219"/>
    </location>
</feature>
<dbReference type="PANTHER" id="PTHR30614">
    <property type="entry name" value="MEMBRANE COMPONENT OF AMINO ACID ABC TRANSPORTER"/>
    <property type="match status" value="1"/>
</dbReference>
<evidence type="ECO:0000256" key="8">
    <source>
        <dbReference type="RuleBase" id="RU363032"/>
    </source>
</evidence>
<dbReference type="InterPro" id="IPR035906">
    <property type="entry name" value="MetI-like_sf"/>
</dbReference>
<evidence type="ECO:0000256" key="5">
    <source>
        <dbReference type="ARBA" id="ARBA00022970"/>
    </source>
</evidence>
<dbReference type="CDD" id="cd06261">
    <property type="entry name" value="TM_PBP2"/>
    <property type="match status" value="1"/>
</dbReference>
<comment type="subcellular location">
    <subcellularLocation>
        <location evidence="1 8">Cell membrane</location>
        <topology evidence="1 8">Multi-pass membrane protein</topology>
    </subcellularLocation>
</comment>
<dbReference type="RefSeq" id="WP_304212408.1">
    <property type="nucleotide sequence ID" value="NZ_JBHUEK010000012.1"/>
</dbReference>
<evidence type="ECO:0000256" key="6">
    <source>
        <dbReference type="ARBA" id="ARBA00022989"/>
    </source>
</evidence>
<evidence type="ECO:0000256" key="1">
    <source>
        <dbReference type="ARBA" id="ARBA00004651"/>
    </source>
</evidence>
<evidence type="ECO:0000313" key="11">
    <source>
        <dbReference type="Proteomes" id="UP001597227"/>
    </source>
</evidence>
<organism evidence="10 11">
    <name type="scientific">Fredinandcohnia salidurans</name>
    <dbReference type="NCBI Taxonomy" id="2595041"/>
    <lineage>
        <taxon>Bacteria</taxon>
        <taxon>Bacillati</taxon>
        <taxon>Bacillota</taxon>
        <taxon>Bacilli</taxon>
        <taxon>Bacillales</taxon>
        <taxon>Bacillaceae</taxon>
        <taxon>Fredinandcohnia</taxon>
    </lineage>
</organism>
<evidence type="ECO:0000256" key="2">
    <source>
        <dbReference type="ARBA" id="ARBA00022448"/>
    </source>
</evidence>
<dbReference type="InterPro" id="IPR000515">
    <property type="entry name" value="MetI-like"/>
</dbReference>
<dbReference type="InterPro" id="IPR010065">
    <property type="entry name" value="AA_ABC_transptr_permease_3TM"/>
</dbReference>
<dbReference type="Proteomes" id="UP001597227">
    <property type="component" value="Unassembled WGS sequence"/>
</dbReference>
<keyword evidence="7 8" id="KW-0472">Membrane</keyword>
<dbReference type="InterPro" id="IPR043429">
    <property type="entry name" value="ArtM/GltK/GlnP/TcyL/YhdX-like"/>
</dbReference>
<dbReference type="NCBIfam" id="TIGR01726">
    <property type="entry name" value="HEQRo_perm_3TM"/>
    <property type="match status" value="1"/>
</dbReference>
<keyword evidence="4 8" id="KW-0812">Transmembrane</keyword>
<evidence type="ECO:0000256" key="4">
    <source>
        <dbReference type="ARBA" id="ARBA00022692"/>
    </source>
</evidence>
<evidence type="ECO:0000313" key="10">
    <source>
        <dbReference type="EMBL" id="MFD1778928.1"/>
    </source>
</evidence>
<gene>
    <name evidence="10" type="ORF">ACFSFW_09640</name>
</gene>
<reference evidence="11" key="1">
    <citation type="journal article" date="2019" name="Int. J. Syst. Evol. Microbiol.">
        <title>The Global Catalogue of Microorganisms (GCM) 10K type strain sequencing project: providing services to taxonomists for standard genome sequencing and annotation.</title>
        <authorList>
            <consortium name="The Broad Institute Genomics Platform"/>
            <consortium name="The Broad Institute Genome Sequencing Center for Infectious Disease"/>
            <person name="Wu L."/>
            <person name="Ma J."/>
        </authorList>
    </citation>
    <scope>NUCLEOTIDE SEQUENCE [LARGE SCALE GENOMIC DNA]</scope>
    <source>
        <strain evidence="11">CCUG 15531</strain>
    </source>
</reference>
<dbReference type="EMBL" id="JBHUEK010000012">
    <property type="protein sequence ID" value="MFD1778928.1"/>
    <property type="molecule type" value="Genomic_DNA"/>
</dbReference>
<accession>A0ABW4MNF4</accession>
<comment type="similarity">
    <text evidence="8">Belongs to the binding-protein-dependent transport system permease family.</text>
</comment>
<sequence length="230" mass="25737">MFKFDILVEDFVGILTVVPKTLLLALVILLISTLLGGIIAIIQQYKIPIISQLITVFKSFLRGTPAVVLLYIMYYALPQISHLLLSLIGIEFNPNNLNPVITVIVTFSLTLSAFQSEIIRGAFLSVNYGQIEAAQSLGYNFLQTLWRVIVPQALTEALPDFLNSYMVIIKALSLAFLITVVDIFAKAKIVGAMTFRYLEAFVAAALIYWCISALLTYLVNRYEIRLRKGH</sequence>
<evidence type="ECO:0000256" key="3">
    <source>
        <dbReference type="ARBA" id="ARBA00022475"/>
    </source>
</evidence>
<keyword evidence="3" id="KW-1003">Cell membrane</keyword>
<feature type="domain" description="ABC transmembrane type-1" evidence="9">
    <location>
        <begin position="18"/>
        <end position="219"/>
    </location>
</feature>
<keyword evidence="5" id="KW-0029">Amino-acid transport</keyword>
<evidence type="ECO:0000256" key="7">
    <source>
        <dbReference type="ARBA" id="ARBA00023136"/>
    </source>
</evidence>
<dbReference type="SUPFAM" id="SSF161098">
    <property type="entry name" value="MetI-like"/>
    <property type="match status" value="1"/>
</dbReference>
<dbReference type="Pfam" id="PF00528">
    <property type="entry name" value="BPD_transp_1"/>
    <property type="match status" value="1"/>
</dbReference>
<keyword evidence="11" id="KW-1185">Reference proteome</keyword>
<proteinExistence type="inferred from homology"/>
<comment type="caution">
    <text evidence="10">The sequence shown here is derived from an EMBL/GenBank/DDBJ whole genome shotgun (WGS) entry which is preliminary data.</text>
</comment>
<feature type="transmembrane region" description="Helical" evidence="8">
    <location>
        <begin position="167"/>
        <end position="185"/>
    </location>
</feature>
<feature type="transmembrane region" description="Helical" evidence="8">
    <location>
        <begin position="22"/>
        <end position="42"/>
    </location>
</feature>
<keyword evidence="6 8" id="KW-1133">Transmembrane helix</keyword>